<feature type="binding site" description="axial binding residue" evidence="13">
    <location>
        <position position="471"/>
    </location>
    <ligand>
        <name>heme</name>
        <dbReference type="ChEBI" id="CHEBI:30413"/>
    </ligand>
    <ligandPart>
        <name>Fe</name>
        <dbReference type="ChEBI" id="CHEBI:18248"/>
    </ligandPart>
</feature>
<dbReference type="SUPFAM" id="SSF48264">
    <property type="entry name" value="Cytochrome P450"/>
    <property type="match status" value="1"/>
</dbReference>
<dbReference type="InterPro" id="IPR036396">
    <property type="entry name" value="Cyt_P450_sf"/>
</dbReference>
<evidence type="ECO:0000256" key="7">
    <source>
        <dbReference type="ARBA" id="ARBA00022824"/>
    </source>
</evidence>
<keyword evidence="12 15" id="KW-0472">Membrane</keyword>
<evidence type="ECO:0000256" key="6">
    <source>
        <dbReference type="ARBA" id="ARBA00022723"/>
    </source>
</evidence>
<evidence type="ECO:0000256" key="3">
    <source>
        <dbReference type="ARBA" id="ARBA00004406"/>
    </source>
</evidence>
<dbReference type="FunFam" id="1.10.630.10:FF:000042">
    <property type="entry name" value="Cytochrome P450"/>
    <property type="match status" value="1"/>
</dbReference>
<dbReference type="PANTHER" id="PTHR24292:SF54">
    <property type="entry name" value="CYP9F3-RELATED"/>
    <property type="match status" value="1"/>
</dbReference>
<evidence type="ECO:0000256" key="12">
    <source>
        <dbReference type="ARBA" id="ARBA00023136"/>
    </source>
</evidence>
<evidence type="ECO:0000256" key="4">
    <source>
        <dbReference type="ARBA" id="ARBA00010617"/>
    </source>
</evidence>
<evidence type="ECO:0000256" key="2">
    <source>
        <dbReference type="ARBA" id="ARBA00004174"/>
    </source>
</evidence>
<evidence type="ECO:0000313" key="17">
    <source>
        <dbReference type="Proteomes" id="UP001566132"/>
    </source>
</evidence>
<dbReference type="PRINTS" id="PR00385">
    <property type="entry name" value="P450"/>
</dbReference>
<evidence type="ECO:0000256" key="11">
    <source>
        <dbReference type="ARBA" id="ARBA00023033"/>
    </source>
</evidence>
<evidence type="ECO:0000256" key="8">
    <source>
        <dbReference type="ARBA" id="ARBA00022848"/>
    </source>
</evidence>
<dbReference type="InterPro" id="IPR002401">
    <property type="entry name" value="Cyt_P450_E_grp-I"/>
</dbReference>
<evidence type="ECO:0000256" key="10">
    <source>
        <dbReference type="ARBA" id="ARBA00023004"/>
    </source>
</evidence>
<proteinExistence type="inferred from homology"/>
<keyword evidence="9 14" id="KW-0560">Oxidoreductase</keyword>
<comment type="caution">
    <text evidence="16">The sequence shown here is derived from an EMBL/GenBank/DDBJ whole genome shotgun (WGS) entry which is preliminary data.</text>
</comment>
<dbReference type="AlphaFoldDB" id="A0ABD1F5J0"/>
<keyword evidence="17" id="KW-1185">Reference proteome</keyword>
<reference evidence="16 17" key="1">
    <citation type="submission" date="2024-05" db="EMBL/GenBank/DDBJ databases">
        <title>Genetic variation in Jamaican populations of the coffee berry borer (Hypothenemus hampei).</title>
        <authorList>
            <person name="Errbii M."/>
            <person name="Myrie A."/>
        </authorList>
    </citation>
    <scope>NUCLEOTIDE SEQUENCE [LARGE SCALE GENOMIC DNA]</scope>
    <source>
        <strain evidence="16">JA-Hopewell-2020-01-JO</strain>
        <tissue evidence="16">Whole body</tissue>
    </source>
</reference>
<dbReference type="PROSITE" id="PS00086">
    <property type="entry name" value="CYTOCHROME_P450"/>
    <property type="match status" value="1"/>
</dbReference>
<comment type="cofactor">
    <cofactor evidence="1 13">
        <name>heme</name>
        <dbReference type="ChEBI" id="CHEBI:30413"/>
    </cofactor>
</comment>
<dbReference type="GO" id="GO:0004497">
    <property type="term" value="F:monooxygenase activity"/>
    <property type="evidence" value="ECO:0007669"/>
    <property type="project" value="UniProtKB-KW"/>
</dbReference>
<comment type="subcellular location">
    <subcellularLocation>
        <location evidence="3">Endoplasmic reticulum membrane</location>
        <topology evidence="3">Peripheral membrane protein</topology>
    </subcellularLocation>
    <subcellularLocation>
        <location evidence="2">Microsome membrane</location>
        <topology evidence="2">Peripheral membrane protein</topology>
    </subcellularLocation>
</comment>
<evidence type="ECO:0000256" key="5">
    <source>
        <dbReference type="ARBA" id="ARBA00022617"/>
    </source>
</evidence>
<dbReference type="InterPro" id="IPR050476">
    <property type="entry name" value="Insect_CytP450_Detox"/>
</dbReference>
<keyword evidence="10 13" id="KW-0408">Iron</keyword>
<keyword evidence="15" id="KW-1133">Transmembrane helix</keyword>
<evidence type="ECO:0000313" key="16">
    <source>
        <dbReference type="EMBL" id="KAL1509576.1"/>
    </source>
</evidence>
<dbReference type="Proteomes" id="UP001566132">
    <property type="component" value="Unassembled WGS sequence"/>
</dbReference>
<comment type="similarity">
    <text evidence="4 14">Belongs to the cytochrome P450 family.</text>
</comment>
<dbReference type="GO" id="GO:0046872">
    <property type="term" value="F:metal ion binding"/>
    <property type="evidence" value="ECO:0007669"/>
    <property type="project" value="UniProtKB-KW"/>
</dbReference>
<dbReference type="EMBL" id="JBDJPC010000003">
    <property type="protein sequence ID" value="KAL1509576.1"/>
    <property type="molecule type" value="Genomic_DNA"/>
</dbReference>
<dbReference type="InterPro" id="IPR017972">
    <property type="entry name" value="Cyt_P450_CS"/>
</dbReference>
<keyword evidence="6 13" id="KW-0479">Metal-binding</keyword>
<dbReference type="InterPro" id="IPR001128">
    <property type="entry name" value="Cyt_P450"/>
</dbReference>
<evidence type="ECO:0008006" key="18">
    <source>
        <dbReference type="Google" id="ProtNLM"/>
    </source>
</evidence>
<dbReference type="PANTHER" id="PTHR24292">
    <property type="entry name" value="CYTOCHROME P450"/>
    <property type="match status" value="1"/>
</dbReference>
<dbReference type="Gene3D" id="1.10.630.10">
    <property type="entry name" value="Cytochrome P450"/>
    <property type="match status" value="1"/>
</dbReference>
<evidence type="ECO:0000256" key="14">
    <source>
        <dbReference type="RuleBase" id="RU000461"/>
    </source>
</evidence>
<name>A0ABD1F5J0_HYPHA</name>
<keyword evidence="5 13" id="KW-0349">Heme</keyword>
<dbReference type="GO" id="GO:0005789">
    <property type="term" value="C:endoplasmic reticulum membrane"/>
    <property type="evidence" value="ECO:0007669"/>
    <property type="project" value="UniProtKB-SubCell"/>
</dbReference>
<evidence type="ECO:0000256" key="13">
    <source>
        <dbReference type="PIRSR" id="PIRSR602401-1"/>
    </source>
</evidence>
<keyword evidence="15" id="KW-0812">Transmembrane</keyword>
<keyword evidence="8" id="KW-0492">Microsome</keyword>
<organism evidence="16 17">
    <name type="scientific">Hypothenemus hampei</name>
    <name type="common">Coffee berry borer</name>
    <dbReference type="NCBI Taxonomy" id="57062"/>
    <lineage>
        <taxon>Eukaryota</taxon>
        <taxon>Metazoa</taxon>
        <taxon>Ecdysozoa</taxon>
        <taxon>Arthropoda</taxon>
        <taxon>Hexapoda</taxon>
        <taxon>Insecta</taxon>
        <taxon>Pterygota</taxon>
        <taxon>Neoptera</taxon>
        <taxon>Endopterygota</taxon>
        <taxon>Coleoptera</taxon>
        <taxon>Polyphaga</taxon>
        <taxon>Cucujiformia</taxon>
        <taxon>Curculionidae</taxon>
        <taxon>Scolytinae</taxon>
        <taxon>Hypothenemus</taxon>
    </lineage>
</organism>
<dbReference type="CDD" id="cd11056">
    <property type="entry name" value="CYP6-like"/>
    <property type="match status" value="1"/>
</dbReference>
<sequence>MLTYLLVGAVAVGLWYLFIRPLSHFERMGVKQLRPWPIVGDFHVLVFRTKSIGDFIKYAYDSFGKSRYGGTYQFTLPSLILKDPELIKQITIKDFDHFTDHRAFVNPEADPLWSNNLFALTGQKWREMRATLSGSFTSSKMKHMFEVINEAAQNFSTHFMKKKENIIELEMKDAFTRFTNDVIATSAFGLKVDSLEEPNNTFYTMGKAITNFSSFLVTLKFLFFMVLPSIFKHFKLTIVSRAPTTYFQNTITETIKVREEKNIVRKDMINLLLEARKGKQTEESNAIETGYATVQEDSYFDKVKFKQAKYLSDDDITSQALIFFIAGFDTVSTALCYGAHEIAMNKDVQDKLREEIRETDKLNNGKLSYDALLKMKYMDMVFSEILRKWPPVFSIDRVCTKPYTIEPKYPDEKPVHLKVGDICLLPMFGLHRDPKYFPKPEVFDPERFSDENRDQIIPYSYIPFGSGPRNCIGSRFAILECKALIYNLLLNFEIVPTKKTANSLKFARGSFQNAVEGGFWLGLKRIEQQ</sequence>
<accession>A0ABD1F5J0</accession>
<gene>
    <name evidence="16" type="ORF">ABEB36_004288</name>
</gene>
<feature type="transmembrane region" description="Helical" evidence="15">
    <location>
        <begin position="6"/>
        <end position="23"/>
    </location>
</feature>
<keyword evidence="11 14" id="KW-0503">Monooxygenase</keyword>
<evidence type="ECO:0000256" key="9">
    <source>
        <dbReference type="ARBA" id="ARBA00023002"/>
    </source>
</evidence>
<evidence type="ECO:0000256" key="15">
    <source>
        <dbReference type="SAM" id="Phobius"/>
    </source>
</evidence>
<evidence type="ECO:0000256" key="1">
    <source>
        <dbReference type="ARBA" id="ARBA00001971"/>
    </source>
</evidence>
<dbReference type="Pfam" id="PF00067">
    <property type="entry name" value="p450"/>
    <property type="match status" value="1"/>
</dbReference>
<dbReference type="PRINTS" id="PR00463">
    <property type="entry name" value="EP450I"/>
</dbReference>
<keyword evidence="7" id="KW-0256">Endoplasmic reticulum</keyword>
<protein>
    <recommendedName>
        <fullName evidence="18">Cytochrome P450</fullName>
    </recommendedName>
</protein>